<gene>
    <name evidence="3" type="ORF">DEBURN_LOCUS1370</name>
</gene>
<dbReference type="PRINTS" id="PR00111">
    <property type="entry name" value="ABHYDROLASE"/>
</dbReference>
<dbReference type="Gene3D" id="3.40.50.1820">
    <property type="entry name" value="alpha/beta hydrolase"/>
    <property type="match status" value="1"/>
</dbReference>
<dbReference type="GO" id="GO:0055088">
    <property type="term" value="P:lipid homeostasis"/>
    <property type="evidence" value="ECO:0007669"/>
    <property type="project" value="TreeGrafter"/>
</dbReference>
<dbReference type="GO" id="GO:0006654">
    <property type="term" value="P:phosphatidic acid biosynthetic process"/>
    <property type="evidence" value="ECO:0007669"/>
    <property type="project" value="TreeGrafter"/>
</dbReference>
<dbReference type="GO" id="GO:0042171">
    <property type="term" value="F:lysophosphatidic acid acyltransferase activity"/>
    <property type="evidence" value="ECO:0007669"/>
    <property type="project" value="TreeGrafter"/>
</dbReference>
<evidence type="ECO:0000256" key="1">
    <source>
        <dbReference type="ARBA" id="ARBA00038097"/>
    </source>
</evidence>
<dbReference type="GO" id="GO:0005739">
    <property type="term" value="C:mitochondrion"/>
    <property type="evidence" value="ECO:0007669"/>
    <property type="project" value="TreeGrafter"/>
</dbReference>
<dbReference type="InterPro" id="IPR029058">
    <property type="entry name" value="AB_hydrolase_fold"/>
</dbReference>
<comment type="similarity">
    <text evidence="1">Belongs to the peptidase S33 family. ABHD4/ABHD5 subfamily.</text>
</comment>
<dbReference type="PANTHER" id="PTHR42886">
    <property type="entry name" value="RE40534P-RELATED"/>
    <property type="match status" value="1"/>
</dbReference>
<comment type="caution">
    <text evidence="3">The sequence shown here is derived from an EMBL/GenBank/DDBJ whole genome shotgun (WGS) entry which is preliminary data.</text>
</comment>
<dbReference type="GO" id="GO:0052689">
    <property type="term" value="F:carboxylic ester hydrolase activity"/>
    <property type="evidence" value="ECO:0007669"/>
    <property type="project" value="TreeGrafter"/>
</dbReference>
<protein>
    <submittedName>
        <fullName evidence="3">3047_t:CDS:1</fullName>
    </submittedName>
</protein>
<dbReference type="PANTHER" id="PTHR42886:SF29">
    <property type="entry name" value="PUMMELIG, ISOFORM A"/>
    <property type="match status" value="1"/>
</dbReference>
<proteinExistence type="inferred from homology"/>
<dbReference type="AlphaFoldDB" id="A0A9N8YMY1"/>
<feature type="domain" description="AB hydrolase-1" evidence="2">
    <location>
        <begin position="102"/>
        <end position="353"/>
    </location>
</feature>
<dbReference type="Proteomes" id="UP000789706">
    <property type="component" value="Unassembled WGS sequence"/>
</dbReference>
<dbReference type="Pfam" id="PF00561">
    <property type="entry name" value="Abhydrolase_1"/>
    <property type="match status" value="1"/>
</dbReference>
<keyword evidence="4" id="KW-1185">Reference proteome</keyword>
<dbReference type="InterPro" id="IPR000073">
    <property type="entry name" value="AB_hydrolase_1"/>
</dbReference>
<evidence type="ECO:0000313" key="4">
    <source>
        <dbReference type="Proteomes" id="UP000789706"/>
    </source>
</evidence>
<name>A0A9N8YMY1_9GLOM</name>
<reference evidence="3" key="1">
    <citation type="submission" date="2021-06" db="EMBL/GenBank/DDBJ databases">
        <authorList>
            <person name="Kallberg Y."/>
            <person name="Tangrot J."/>
            <person name="Rosling A."/>
        </authorList>
    </citation>
    <scope>NUCLEOTIDE SEQUENCE</scope>
    <source>
        <strain evidence="3">AZ414A</strain>
    </source>
</reference>
<evidence type="ECO:0000313" key="3">
    <source>
        <dbReference type="EMBL" id="CAG8440143.1"/>
    </source>
</evidence>
<evidence type="ECO:0000259" key="2">
    <source>
        <dbReference type="Pfam" id="PF00561"/>
    </source>
</evidence>
<organism evidence="3 4">
    <name type="scientific">Diversispora eburnea</name>
    <dbReference type="NCBI Taxonomy" id="1213867"/>
    <lineage>
        <taxon>Eukaryota</taxon>
        <taxon>Fungi</taxon>
        <taxon>Fungi incertae sedis</taxon>
        <taxon>Mucoromycota</taxon>
        <taxon>Glomeromycotina</taxon>
        <taxon>Glomeromycetes</taxon>
        <taxon>Diversisporales</taxon>
        <taxon>Diversisporaceae</taxon>
        <taxon>Diversispora</taxon>
    </lineage>
</organism>
<dbReference type="OrthoDB" id="7457040at2759"/>
<dbReference type="EMBL" id="CAJVPK010000060">
    <property type="protein sequence ID" value="CAG8440143.1"/>
    <property type="molecule type" value="Genomic_DNA"/>
</dbReference>
<dbReference type="SUPFAM" id="SSF53474">
    <property type="entry name" value="alpha/beta-Hydrolases"/>
    <property type="match status" value="1"/>
</dbReference>
<sequence>MPVQISSKYLLYPPIYRSPNVRFASLRHWLMRSDRTFEASEARLLSRLRFFILGEKTDTSELKTTARVGLVDLDGDGKRKINTLVIDNNNGTIAEVQEKKNLVMCHGFGGGLGFFYRNYHRLSLVEGWRIYSIDWLGMGRSTRKTIEETVDEAENFFVDSLEKWRQVQKIEKMTLLGHSLGGYFAAVYALKYPQHVERLIMVSPVGIPPSPYEDLKNIKDNVNGRTLPLWLVKLWDANFTPQLLMRLVGPFGPSLISQYTSRRFANLDEQDRIDLHDYLYHVSAAPGSGEYALSRILAPGAYARKPLIQRYSNHGEEDWMDYREAIKASVKMNVPTKVIQIPHSGHHLYIDNPEEFDKAVINEMVEVANS</sequence>
<accession>A0A9N8YMY1</accession>